<proteinExistence type="predicted"/>
<dbReference type="Proteomes" id="UP000236340">
    <property type="component" value="Unassembled WGS sequence"/>
</dbReference>
<accession>A0A2K2H5Q8</accession>
<name>A0A2K2H5Q8_9BACT</name>
<organism evidence="1 2">
    <name type="scientific">Geothermobacter hydrogeniphilus</name>
    <dbReference type="NCBI Taxonomy" id="1969733"/>
    <lineage>
        <taxon>Bacteria</taxon>
        <taxon>Pseudomonadati</taxon>
        <taxon>Thermodesulfobacteriota</taxon>
        <taxon>Desulfuromonadia</taxon>
        <taxon>Desulfuromonadales</taxon>
        <taxon>Geothermobacteraceae</taxon>
        <taxon>Geothermobacter</taxon>
    </lineage>
</organism>
<dbReference type="AlphaFoldDB" id="A0A2K2H5Q8"/>
<comment type="caution">
    <text evidence="1">The sequence shown here is derived from an EMBL/GenBank/DDBJ whole genome shotgun (WGS) entry which is preliminary data.</text>
</comment>
<reference evidence="1 2" key="1">
    <citation type="journal article" date="2018" name="Genome Announc.">
        <title>Genome Sequence of Geothermobacter sp. HR-1 Iron Reducer from the Loihi Seamount.</title>
        <authorList>
            <person name="Smith H."/>
            <person name="Abuyen K."/>
            <person name="Tremblay J."/>
            <person name="Savalia P."/>
            <person name="Perez-Rodriguez I."/>
            <person name="Emerson D."/>
            <person name="Tully B."/>
            <person name="Amend J."/>
        </authorList>
    </citation>
    <scope>NUCLEOTIDE SEQUENCE [LARGE SCALE GENOMIC DNA]</scope>
    <source>
        <strain evidence="1 2">HR-1</strain>
    </source>
</reference>
<evidence type="ECO:0000313" key="1">
    <source>
        <dbReference type="EMBL" id="PNU18652.1"/>
    </source>
</evidence>
<protein>
    <recommendedName>
        <fullName evidence="3">LPP20 lipoprotein</fullName>
    </recommendedName>
</protein>
<evidence type="ECO:0008006" key="3">
    <source>
        <dbReference type="Google" id="ProtNLM"/>
    </source>
</evidence>
<dbReference type="EMBL" id="PPFX01000058">
    <property type="protein sequence ID" value="PNU18652.1"/>
    <property type="molecule type" value="Genomic_DNA"/>
</dbReference>
<sequence length="193" mass="21832">MLLLWGCAGQKQLPGSETVVETSGGDRPDWVTEVPEDEDGLMFFRGFKTKAVTLEGGLTDARENASRQIIEMIEQRGMADYSNVRVERGIPESDADIGSVINDGLKILSDNVVRGIKERETYFEKVEVFTGSGLKYYYNVFSLVAIPENEYRVAMQRAVDTLKVRAREQNNAKAEAFLDEMNKRFYRADVSRQ</sequence>
<gene>
    <name evidence="1" type="ORF">C2E25_16520</name>
</gene>
<evidence type="ECO:0000313" key="2">
    <source>
        <dbReference type="Proteomes" id="UP000236340"/>
    </source>
</evidence>